<gene>
    <name evidence="2" type="ORF">Dsin_015115</name>
</gene>
<feature type="transmembrane region" description="Helical" evidence="1">
    <location>
        <begin position="154"/>
        <end position="177"/>
    </location>
</feature>
<dbReference type="EMBL" id="JANJYJ010000004">
    <property type="protein sequence ID" value="KAK3221145.1"/>
    <property type="molecule type" value="Genomic_DNA"/>
</dbReference>
<keyword evidence="3" id="KW-1185">Reference proteome</keyword>
<name>A0AAE0AP58_9ROSI</name>
<comment type="caution">
    <text evidence="2">The sequence shown here is derived from an EMBL/GenBank/DDBJ whole genome shotgun (WGS) entry which is preliminary data.</text>
</comment>
<evidence type="ECO:0000313" key="3">
    <source>
        <dbReference type="Proteomes" id="UP001281410"/>
    </source>
</evidence>
<reference evidence="2" key="1">
    <citation type="journal article" date="2023" name="Plant J.">
        <title>Genome sequences and population genomics provide insights into the demographic history, inbreeding, and mutation load of two 'living fossil' tree species of Dipteronia.</title>
        <authorList>
            <person name="Feng Y."/>
            <person name="Comes H.P."/>
            <person name="Chen J."/>
            <person name="Zhu S."/>
            <person name="Lu R."/>
            <person name="Zhang X."/>
            <person name="Li P."/>
            <person name="Qiu J."/>
            <person name="Olsen K.M."/>
            <person name="Qiu Y."/>
        </authorList>
    </citation>
    <scope>NUCLEOTIDE SEQUENCE</scope>
    <source>
        <strain evidence="2">NBL</strain>
    </source>
</reference>
<dbReference type="AlphaFoldDB" id="A0AAE0AP58"/>
<sequence>MSTATNFSDSFPFSLSQMNAEIRDIGASTSTDNPPIFDCHQRSDFAVGGDKIQELYTFQQRASDNMSWSFAKEDDSTGDLTRESVEECPLSLIQDSQKEAAANKYQQSDGFGIEKEDDDDDNKPCEEHRVDLDCEVKIKISDKSRLSAIEVAGFNLSFVALFIGLAFAVLIGIPSFFGQEMLLATKKVFVLKDLVSGLPLCFLRDVDGYYSFLSMYRNSYSGLVLHPSRKFNGSCLHHSNNSNNHPLRSFGKFYYAKIHGQNWPFLSTEFSFHVVTCSKHHYLRGSRTSCLATFSIAFSKVAEDENGIFRCSKGS</sequence>
<evidence type="ECO:0000313" key="2">
    <source>
        <dbReference type="EMBL" id="KAK3221145.1"/>
    </source>
</evidence>
<evidence type="ECO:0008006" key="4">
    <source>
        <dbReference type="Google" id="ProtNLM"/>
    </source>
</evidence>
<protein>
    <recommendedName>
        <fullName evidence="4">Transmembrane protein</fullName>
    </recommendedName>
</protein>
<proteinExistence type="predicted"/>
<keyword evidence="1" id="KW-0472">Membrane</keyword>
<organism evidence="2 3">
    <name type="scientific">Dipteronia sinensis</name>
    <dbReference type="NCBI Taxonomy" id="43782"/>
    <lineage>
        <taxon>Eukaryota</taxon>
        <taxon>Viridiplantae</taxon>
        <taxon>Streptophyta</taxon>
        <taxon>Embryophyta</taxon>
        <taxon>Tracheophyta</taxon>
        <taxon>Spermatophyta</taxon>
        <taxon>Magnoliopsida</taxon>
        <taxon>eudicotyledons</taxon>
        <taxon>Gunneridae</taxon>
        <taxon>Pentapetalae</taxon>
        <taxon>rosids</taxon>
        <taxon>malvids</taxon>
        <taxon>Sapindales</taxon>
        <taxon>Sapindaceae</taxon>
        <taxon>Hippocastanoideae</taxon>
        <taxon>Acereae</taxon>
        <taxon>Dipteronia</taxon>
    </lineage>
</organism>
<accession>A0AAE0AP58</accession>
<evidence type="ECO:0000256" key="1">
    <source>
        <dbReference type="SAM" id="Phobius"/>
    </source>
</evidence>
<keyword evidence="1" id="KW-1133">Transmembrane helix</keyword>
<dbReference type="Proteomes" id="UP001281410">
    <property type="component" value="Unassembled WGS sequence"/>
</dbReference>
<keyword evidence="1" id="KW-0812">Transmembrane</keyword>